<organism evidence="4 5">
    <name type="scientific">Mytilus coruscus</name>
    <name type="common">Sea mussel</name>
    <dbReference type="NCBI Taxonomy" id="42192"/>
    <lineage>
        <taxon>Eukaryota</taxon>
        <taxon>Metazoa</taxon>
        <taxon>Spiralia</taxon>
        <taxon>Lophotrochozoa</taxon>
        <taxon>Mollusca</taxon>
        <taxon>Bivalvia</taxon>
        <taxon>Autobranchia</taxon>
        <taxon>Pteriomorphia</taxon>
        <taxon>Mytilida</taxon>
        <taxon>Mytiloidea</taxon>
        <taxon>Mytilidae</taxon>
        <taxon>Mytilinae</taxon>
        <taxon>Mytilus</taxon>
    </lineage>
</organism>
<dbReference type="SUPFAM" id="SSF56436">
    <property type="entry name" value="C-type lectin-like"/>
    <property type="match status" value="1"/>
</dbReference>
<dbReference type="AlphaFoldDB" id="A0A6J8C1W0"/>
<dbReference type="Pfam" id="PF00059">
    <property type="entry name" value="Lectin_C"/>
    <property type="match status" value="1"/>
</dbReference>
<dbReference type="Proteomes" id="UP000507470">
    <property type="component" value="Unassembled WGS sequence"/>
</dbReference>
<reference evidence="4 5" key="1">
    <citation type="submission" date="2020-06" db="EMBL/GenBank/DDBJ databases">
        <authorList>
            <person name="Li R."/>
            <person name="Bekaert M."/>
        </authorList>
    </citation>
    <scope>NUCLEOTIDE SEQUENCE [LARGE SCALE GENOMIC DNA]</scope>
    <source>
        <strain evidence="5">wild</strain>
    </source>
</reference>
<evidence type="ECO:0000259" key="2">
    <source>
        <dbReference type="PROSITE" id="PS50041"/>
    </source>
</evidence>
<dbReference type="Gene3D" id="3.10.100.10">
    <property type="entry name" value="Mannose-Binding Protein A, subunit A"/>
    <property type="match status" value="1"/>
</dbReference>
<keyword evidence="5" id="KW-1185">Reference proteome</keyword>
<dbReference type="InterPro" id="IPR001304">
    <property type="entry name" value="C-type_lectin-like"/>
</dbReference>
<dbReference type="InterPro" id="IPR003609">
    <property type="entry name" value="Pan_app"/>
</dbReference>
<evidence type="ECO:0000256" key="1">
    <source>
        <dbReference type="SAM" id="Phobius"/>
    </source>
</evidence>
<dbReference type="InterPro" id="IPR016186">
    <property type="entry name" value="C-type_lectin-like/link_sf"/>
</dbReference>
<evidence type="ECO:0000259" key="3">
    <source>
        <dbReference type="PROSITE" id="PS50948"/>
    </source>
</evidence>
<keyword evidence="1" id="KW-1133">Transmembrane helix</keyword>
<protein>
    <recommendedName>
        <fullName evidence="6">C-type lectin domain-containing protein</fullName>
    </recommendedName>
</protein>
<evidence type="ECO:0000313" key="4">
    <source>
        <dbReference type="EMBL" id="CAC5390345.1"/>
    </source>
</evidence>
<dbReference type="OrthoDB" id="6145285at2759"/>
<sequence>MKITAVLILIGIKEYSVLILASTTLFTEPLTWNDANQYCKSIGQHLLTIDRQAKQQLLHKALLDMENITSNFEDDIWIGLHAPDPNKPTNRVWTNNCFASNSFSNWSPGLSIGNDNLCTYVDVEDENIHWHLAECGTDTRPFICESDAAICNDGFSYGITIDTRLSTGLNESYQLNPGTEKECTDACSVISVCWAFLFIPSVPKCVMYDEYDGPFQTENDRIPASGEDLYTKRLNEDTDVVSVPPYDDCGSVVVSDCVFCVTTMQVTTTQSQKSTQIETISFKVSSADKTTETTLPTTTEPHMTSTVEVTLSDLPVTTSQPETTSTEKTSVHQTPENVLTSALEVTTSHVHTTTLQPETTTLAKSSIFPTTQKKFTTNTTGKTPYCVCACNNVTKQISLQESINEIVNEIQVDTSKTSSYTRKHTSAWDSRKSSASIGIVGIAILISIASLLLCLDSTSLIYRVFALLRKTGTS</sequence>
<feature type="transmembrane region" description="Helical" evidence="1">
    <location>
        <begin position="435"/>
        <end position="455"/>
    </location>
</feature>
<dbReference type="SMART" id="SM00034">
    <property type="entry name" value="CLECT"/>
    <property type="match status" value="1"/>
</dbReference>
<evidence type="ECO:0000313" key="5">
    <source>
        <dbReference type="Proteomes" id="UP000507470"/>
    </source>
</evidence>
<gene>
    <name evidence="4" type="ORF">MCOR_25450</name>
</gene>
<dbReference type="InterPro" id="IPR016187">
    <property type="entry name" value="CTDL_fold"/>
</dbReference>
<proteinExistence type="predicted"/>
<accession>A0A6J8C1W0</accession>
<dbReference type="PROSITE" id="PS50041">
    <property type="entry name" value="C_TYPE_LECTIN_2"/>
    <property type="match status" value="1"/>
</dbReference>
<feature type="domain" description="C-type lectin" evidence="2">
    <location>
        <begin position="25"/>
        <end position="135"/>
    </location>
</feature>
<dbReference type="CDD" id="cd00037">
    <property type="entry name" value="CLECT"/>
    <property type="match status" value="1"/>
</dbReference>
<dbReference type="EMBL" id="CACVKT020004499">
    <property type="protein sequence ID" value="CAC5390345.1"/>
    <property type="molecule type" value="Genomic_DNA"/>
</dbReference>
<keyword evidence="1" id="KW-0812">Transmembrane</keyword>
<dbReference type="PROSITE" id="PS50948">
    <property type="entry name" value="PAN"/>
    <property type="match status" value="1"/>
</dbReference>
<feature type="domain" description="Apple" evidence="3">
    <location>
        <begin position="151"/>
        <end position="234"/>
    </location>
</feature>
<evidence type="ECO:0008006" key="6">
    <source>
        <dbReference type="Google" id="ProtNLM"/>
    </source>
</evidence>
<name>A0A6J8C1W0_MYTCO</name>
<keyword evidence="1" id="KW-0472">Membrane</keyword>